<reference evidence="3 4" key="1">
    <citation type="submission" date="2017-07" db="EMBL/GenBank/DDBJ databases">
        <title>Flavobacterium cyanobacteriorum sp. nov., isolated from cyanobacterial aggregates in a eutrophic lake.</title>
        <authorList>
            <person name="Cai H."/>
        </authorList>
    </citation>
    <scope>NUCLEOTIDE SEQUENCE [LARGE SCALE GENOMIC DNA]</scope>
    <source>
        <strain evidence="3 4">TH021</strain>
    </source>
</reference>
<dbReference type="GO" id="GO:0080120">
    <property type="term" value="P:CAAX-box protein maturation"/>
    <property type="evidence" value="ECO:0007669"/>
    <property type="project" value="UniProtKB-ARBA"/>
</dbReference>
<accession>A0A255Z9Z1</accession>
<feature type="transmembrane region" description="Helical" evidence="1">
    <location>
        <begin position="64"/>
        <end position="87"/>
    </location>
</feature>
<organism evidence="3 4">
    <name type="scientific">Flavobacterium cyanobacteriorum</name>
    <dbReference type="NCBI Taxonomy" id="2022802"/>
    <lineage>
        <taxon>Bacteria</taxon>
        <taxon>Pseudomonadati</taxon>
        <taxon>Bacteroidota</taxon>
        <taxon>Flavobacteriia</taxon>
        <taxon>Flavobacteriales</taxon>
        <taxon>Flavobacteriaceae</taxon>
        <taxon>Flavobacterium</taxon>
    </lineage>
</organism>
<dbReference type="OrthoDB" id="2806188at2"/>
<dbReference type="EMBL" id="NOXV01000220">
    <property type="protein sequence ID" value="OYQ38377.1"/>
    <property type="molecule type" value="Genomic_DNA"/>
</dbReference>
<feature type="transmembrane region" description="Helical" evidence="1">
    <location>
        <begin position="12"/>
        <end position="34"/>
    </location>
</feature>
<dbReference type="GO" id="GO:0004175">
    <property type="term" value="F:endopeptidase activity"/>
    <property type="evidence" value="ECO:0007669"/>
    <property type="project" value="UniProtKB-ARBA"/>
</dbReference>
<dbReference type="GO" id="GO:0008237">
    <property type="term" value="F:metallopeptidase activity"/>
    <property type="evidence" value="ECO:0007669"/>
    <property type="project" value="UniProtKB-KW"/>
</dbReference>
<evidence type="ECO:0000259" key="2">
    <source>
        <dbReference type="Pfam" id="PF02517"/>
    </source>
</evidence>
<keyword evidence="4" id="KW-1185">Reference proteome</keyword>
<feature type="transmembrane region" description="Helical" evidence="1">
    <location>
        <begin position="230"/>
        <end position="247"/>
    </location>
</feature>
<sequence length="321" mass="36537">MFLAQANKQENHFFKYVIGFIIVIAAMFLGYLPFGMAIAIKSMTTGKPAPVTEVEMMRYLDLNLGLFLLLLSFAVALLALFLVVKGIHKQHFKEIITSRPKIDWNRFFFAFLIWFVFSAGTIVLMYFIEPENYVLQFRLQPFLLLAAIAIVMIPVQTSLEELLFRGYLMQGFGLLARNRWVPLVITSVGFGVLHLANPEVDKMGYIIAFYYIGTGLFLGIVTLMDEGTELPLGFHAANNVTAALLITSDWSAFQTHSIFKDISEPSAGWDIFIPLFVIYPLLLLIFGRKYKWHSWKEKLTGKIKPITIPDTNQSYTGYEQS</sequence>
<feature type="transmembrane region" description="Helical" evidence="1">
    <location>
        <begin position="107"/>
        <end position="128"/>
    </location>
</feature>
<dbReference type="GO" id="GO:0006508">
    <property type="term" value="P:proteolysis"/>
    <property type="evidence" value="ECO:0007669"/>
    <property type="project" value="UniProtKB-KW"/>
</dbReference>
<keyword evidence="1" id="KW-0472">Membrane</keyword>
<dbReference type="RefSeq" id="WP_094413351.1">
    <property type="nucleotide sequence ID" value="NZ_NOXV01000220.1"/>
</dbReference>
<keyword evidence="1" id="KW-1133">Transmembrane helix</keyword>
<evidence type="ECO:0000313" key="3">
    <source>
        <dbReference type="EMBL" id="OYQ38377.1"/>
    </source>
</evidence>
<evidence type="ECO:0000256" key="1">
    <source>
        <dbReference type="SAM" id="Phobius"/>
    </source>
</evidence>
<feature type="transmembrane region" description="Helical" evidence="1">
    <location>
        <begin position="203"/>
        <end position="223"/>
    </location>
</feature>
<keyword evidence="1" id="KW-0812">Transmembrane</keyword>
<feature type="transmembrane region" description="Helical" evidence="1">
    <location>
        <begin position="267"/>
        <end position="286"/>
    </location>
</feature>
<feature type="transmembrane region" description="Helical" evidence="1">
    <location>
        <begin position="180"/>
        <end position="197"/>
    </location>
</feature>
<dbReference type="InterPro" id="IPR003675">
    <property type="entry name" value="Rce1/LyrA-like_dom"/>
</dbReference>
<keyword evidence="3" id="KW-0378">Hydrolase</keyword>
<feature type="transmembrane region" description="Helical" evidence="1">
    <location>
        <begin position="140"/>
        <end position="159"/>
    </location>
</feature>
<feature type="domain" description="CAAX prenyl protease 2/Lysostaphin resistance protein A-like" evidence="2">
    <location>
        <begin position="146"/>
        <end position="240"/>
    </location>
</feature>
<dbReference type="Pfam" id="PF02517">
    <property type="entry name" value="Rce1-like"/>
    <property type="match status" value="1"/>
</dbReference>
<dbReference type="AlphaFoldDB" id="A0A255Z9Z1"/>
<dbReference type="Proteomes" id="UP000216605">
    <property type="component" value="Unassembled WGS sequence"/>
</dbReference>
<name>A0A255Z9Z1_9FLAO</name>
<keyword evidence="3" id="KW-0645">Protease</keyword>
<gene>
    <name evidence="3" type="ORF">CHU92_05375</name>
</gene>
<keyword evidence="3" id="KW-0482">Metalloprotease</keyword>
<proteinExistence type="predicted"/>
<protein>
    <submittedName>
        <fullName evidence="3">CPBP family intramembrane metalloprotease domain-containing protein</fullName>
    </submittedName>
</protein>
<evidence type="ECO:0000313" key="4">
    <source>
        <dbReference type="Proteomes" id="UP000216605"/>
    </source>
</evidence>
<comment type="caution">
    <text evidence="3">The sequence shown here is derived from an EMBL/GenBank/DDBJ whole genome shotgun (WGS) entry which is preliminary data.</text>
</comment>